<reference evidence="2" key="1">
    <citation type="submission" date="2018-04" db="EMBL/GenBank/DDBJ databases">
        <title>WGS assembly of Panicum hallii.</title>
        <authorList>
            <person name="Lovell J."/>
            <person name="Jenkins J."/>
            <person name="Lowry D."/>
            <person name="Mamidi S."/>
            <person name="Sreedasyam A."/>
            <person name="Weng X."/>
            <person name="Barry K."/>
            <person name="Bonette J."/>
            <person name="Campitelli B."/>
            <person name="Daum C."/>
            <person name="Gordon S."/>
            <person name="Gould B."/>
            <person name="Lipzen A."/>
            <person name="Macqueen A."/>
            <person name="Palacio-Mejia J."/>
            <person name="Plott C."/>
            <person name="Shakirov E."/>
            <person name="Shu S."/>
            <person name="Yoshinaga Y."/>
            <person name="Zane M."/>
            <person name="Rokhsar D."/>
            <person name="Grimwood J."/>
            <person name="Schmutz J."/>
            <person name="Juenger T."/>
        </authorList>
    </citation>
    <scope>NUCLEOTIDE SEQUENCE [LARGE SCALE GENOMIC DNA]</scope>
    <source>
        <strain evidence="2">FIL2</strain>
    </source>
</reference>
<dbReference type="Proteomes" id="UP000243499">
    <property type="component" value="Chromosome 7"/>
</dbReference>
<dbReference type="EMBL" id="CM008052">
    <property type="protein sequence ID" value="PVH35131.1"/>
    <property type="molecule type" value="Genomic_DNA"/>
</dbReference>
<dbReference type="AlphaFoldDB" id="A0A2T8IBS5"/>
<sequence>MIPVAVTPTAHGLHHFFPPLAGTHNRRRRSQVVPPPPLLQLHHHNRRRYNQQRRILVGVFAAPSLCRPVGCHESREPRNAHPGGCTPAVRRIAAASHRRPRPLAEWLPCYPVRLIGARGLIRHGQ</sequence>
<accession>A0A2T8IBS5</accession>
<dbReference type="Gramene" id="PVH35131">
    <property type="protein sequence ID" value="PVH35131"/>
    <property type="gene ID" value="PAHAL_7G110900"/>
</dbReference>
<evidence type="ECO:0000256" key="1">
    <source>
        <dbReference type="SAM" id="MobiDB-lite"/>
    </source>
</evidence>
<feature type="region of interest" description="Disordered" evidence="1">
    <location>
        <begin position="15"/>
        <end position="39"/>
    </location>
</feature>
<proteinExistence type="predicted"/>
<name>A0A2T8IBS5_9POAL</name>
<protein>
    <submittedName>
        <fullName evidence="2">Uncharacterized protein</fullName>
    </submittedName>
</protein>
<organism evidence="2">
    <name type="scientific">Panicum hallii</name>
    <dbReference type="NCBI Taxonomy" id="206008"/>
    <lineage>
        <taxon>Eukaryota</taxon>
        <taxon>Viridiplantae</taxon>
        <taxon>Streptophyta</taxon>
        <taxon>Embryophyta</taxon>
        <taxon>Tracheophyta</taxon>
        <taxon>Spermatophyta</taxon>
        <taxon>Magnoliopsida</taxon>
        <taxon>Liliopsida</taxon>
        <taxon>Poales</taxon>
        <taxon>Poaceae</taxon>
        <taxon>PACMAD clade</taxon>
        <taxon>Panicoideae</taxon>
        <taxon>Panicodae</taxon>
        <taxon>Paniceae</taxon>
        <taxon>Panicinae</taxon>
        <taxon>Panicum</taxon>
        <taxon>Panicum sect. Panicum</taxon>
    </lineage>
</organism>
<evidence type="ECO:0000313" key="2">
    <source>
        <dbReference type="EMBL" id="PVH35131.1"/>
    </source>
</evidence>
<gene>
    <name evidence="2" type="ORF">PAHAL_7G110900</name>
</gene>